<dbReference type="PROSITE" id="PS51886">
    <property type="entry name" value="TLDC"/>
    <property type="match status" value="1"/>
</dbReference>
<accession>A0A8S1VKR5</accession>
<dbReference type="AlphaFoldDB" id="A0A8S1VKR5"/>
<protein>
    <recommendedName>
        <fullName evidence="1">TLDc domain-containing protein</fullName>
    </recommendedName>
</protein>
<feature type="domain" description="TLDc" evidence="1">
    <location>
        <begin position="18"/>
        <end position="190"/>
    </location>
</feature>
<evidence type="ECO:0000313" key="3">
    <source>
        <dbReference type="Proteomes" id="UP000683925"/>
    </source>
</evidence>
<dbReference type="OrthoDB" id="25620at2759"/>
<gene>
    <name evidence="2" type="ORF">POCTA_138.1.T0690025</name>
</gene>
<keyword evidence="3" id="KW-1185">Reference proteome</keyword>
<dbReference type="InterPro" id="IPR006571">
    <property type="entry name" value="TLDc_dom"/>
</dbReference>
<dbReference type="Proteomes" id="UP000683925">
    <property type="component" value="Unassembled WGS sequence"/>
</dbReference>
<sequence length="192" mass="22197">MNLLQKSLVLLIKIIKPKLLKDDFWIRLFFILQEKSKKTIKESKLIYQGTKDGLNKDQFWIKCNGKCNLIMIFQSQSGHIFGGYSPCKWQQNLNNNVQDDTLSSFIFSQTHDQIYSLKLENKQNAISSWSSHGPRFGGGCDLAINSNDLQDGYSKLGHSYQWDKYQNSSSTHLFGQDKPQITECEIFELNFL</sequence>
<name>A0A8S1VKR5_PAROT</name>
<dbReference type="Pfam" id="PF07534">
    <property type="entry name" value="TLD"/>
    <property type="match status" value="1"/>
</dbReference>
<proteinExistence type="predicted"/>
<dbReference type="PANTHER" id="PTHR23354:SF122">
    <property type="entry name" value="GTPASE-ACTIVATING PROTEIN SKYWALKER"/>
    <property type="match status" value="1"/>
</dbReference>
<dbReference type="PANTHER" id="PTHR23354">
    <property type="entry name" value="NUCLEOLAR PROTEIN 7/ESTROGEN RECEPTOR COACTIVATOR-RELATED"/>
    <property type="match status" value="1"/>
</dbReference>
<organism evidence="2 3">
    <name type="scientific">Paramecium octaurelia</name>
    <dbReference type="NCBI Taxonomy" id="43137"/>
    <lineage>
        <taxon>Eukaryota</taxon>
        <taxon>Sar</taxon>
        <taxon>Alveolata</taxon>
        <taxon>Ciliophora</taxon>
        <taxon>Intramacronucleata</taxon>
        <taxon>Oligohymenophorea</taxon>
        <taxon>Peniculida</taxon>
        <taxon>Parameciidae</taxon>
        <taxon>Paramecium</taxon>
    </lineage>
</organism>
<dbReference type="EMBL" id="CAJJDP010000068">
    <property type="protein sequence ID" value="CAD8177437.1"/>
    <property type="molecule type" value="Genomic_DNA"/>
</dbReference>
<dbReference type="OMA" id="QNAISSW"/>
<reference evidence="2" key="1">
    <citation type="submission" date="2021-01" db="EMBL/GenBank/DDBJ databases">
        <authorList>
            <consortium name="Genoscope - CEA"/>
            <person name="William W."/>
        </authorList>
    </citation>
    <scope>NUCLEOTIDE SEQUENCE</scope>
</reference>
<comment type="caution">
    <text evidence="2">The sequence shown here is derived from an EMBL/GenBank/DDBJ whole genome shotgun (WGS) entry which is preliminary data.</text>
</comment>
<evidence type="ECO:0000259" key="1">
    <source>
        <dbReference type="PROSITE" id="PS51886"/>
    </source>
</evidence>
<evidence type="ECO:0000313" key="2">
    <source>
        <dbReference type="EMBL" id="CAD8177437.1"/>
    </source>
</evidence>